<evidence type="ECO:0000256" key="1">
    <source>
        <dbReference type="SAM" id="MobiDB-lite"/>
    </source>
</evidence>
<dbReference type="EMBL" id="CP016245">
    <property type="protein sequence ID" value="ANQ07481.1"/>
    <property type="molecule type" value="Genomic_DNA"/>
</dbReference>
<keyword evidence="4" id="KW-1185">Reference proteome</keyword>
<evidence type="ECO:0000256" key="2">
    <source>
        <dbReference type="SAM" id="Phobius"/>
    </source>
</evidence>
<dbReference type="VEuPathDB" id="PlasmoDB:PCOAH_00015960"/>
<feature type="transmembrane region" description="Helical" evidence="2">
    <location>
        <begin position="468"/>
        <end position="487"/>
    </location>
</feature>
<dbReference type="AlphaFoldDB" id="A0A1B1DXE0"/>
<reference evidence="4" key="1">
    <citation type="submission" date="2016-06" db="EMBL/GenBank/DDBJ databases">
        <title>First high quality genome sequence of Plasmodium coatneyi using continuous long reads from single molecule, real-time sequencing.</title>
        <authorList>
            <person name="Chien J.-T."/>
            <person name="Pakala S.B."/>
            <person name="Geraldo J.A."/>
            <person name="Lapp S.A."/>
            <person name="Barnwell J.W."/>
            <person name="Kissinger J.C."/>
            <person name="Galinski M.R."/>
            <person name="Humphrey J.C."/>
        </authorList>
    </citation>
    <scope>NUCLEOTIDE SEQUENCE [LARGE SCALE GENOMIC DNA]</scope>
    <source>
        <strain evidence="4">Hackeri</strain>
    </source>
</reference>
<protein>
    <submittedName>
        <fullName evidence="3">Pv-fam-h protein</fullName>
    </submittedName>
</protein>
<feature type="transmembrane region" description="Helical" evidence="2">
    <location>
        <begin position="321"/>
        <end position="339"/>
    </location>
</feature>
<dbReference type="KEGG" id="pcot:PCOAH_00015960"/>
<evidence type="ECO:0000313" key="4">
    <source>
        <dbReference type="Proteomes" id="UP000092716"/>
    </source>
</evidence>
<dbReference type="GeneID" id="30908322"/>
<keyword evidence="2" id="KW-0812">Transmembrane</keyword>
<sequence>RTTIISYGGTNIIIACGGGAQNVTGGDGYRNVKGLAGQCTRKGVKYAAFLRLPMFVLFIWIEHSSHRTGNHGIVQGTPQRGQVIVHKSTNRLVAEPPMNFDEVYGTFEENVLEKLGYDEEQCQTVKNSVKSYSDKIKWNVANEQSAEESEKGSGGSDNASDKRNRGKGNYKCAGIWGSLIDSVVNYKLTSFTILILALGYFQSRYLLEVMSIVILLNVFWELESLNEKLKILNKMRSETPKAKKKSGFKKLVLENASKDSRNILVQFGLPCSTVRICKMAEVTFSEWNTNTYLESGKRTRTSFKKENKNISNTGRIIRDRIHTFTLLKVLIFLLLIWIVQYSGRDTIHEIRNNGGISEFLGGYRLLAESEVSFDGIFHLYKENFLNKMGYTDEDAERIRTTVKSHLDQAKSIDIDRRRKEKSEVCEDIIKQGTDNSVSKFSNNFRVLSSPYFLAVCSFILFYNGYYRFFLALMGILIFKFVNFFWDLKYICAGMTKNV</sequence>
<feature type="transmembrane region" description="Helical" evidence="2">
    <location>
        <begin position="444"/>
        <end position="462"/>
    </location>
</feature>
<proteinExistence type="predicted"/>
<feature type="region of interest" description="Disordered" evidence="1">
    <location>
        <begin position="143"/>
        <end position="165"/>
    </location>
</feature>
<evidence type="ECO:0000313" key="3">
    <source>
        <dbReference type="EMBL" id="ANQ07481.1"/>
    </source>
</evidence>
<keyword evidence="2" id="KW-1133">Transmembrane helix</keyword>
<organism evidence="3 4">
    <name type="scientific">Plasmodium coatneyi</name>
    <dbReference type="NCBI Taxonomy" id="208452"/>
    <lineage>
        <taxon>Eukaryota</taxon>
        <taxon>Sar</taxon>
        <taxon>Alveolata</taxon>
        <taxon>Apicomplexa</taxon>
        <taxon>Aconoidasida</taxon>
        <taxon>Haemosporida</taxon>
        <taxon>Plasmodiidae</taxon>
        <taxon>Plasmodium</taxon>
    </lineage>
</organism>
<dbReference type="RefSeq" id="XP_019914176.1">
    <property type="nucleotide sequence ID" value="XM_020058405.1"/>
</dbReference>
<dbReference type="Proteomes" id="UP000092716">
    <property type="component" value="Chromosome 7"/>
</dbReference>
<keyword evidence="2" id="KW-0472">Membrane</keyword>
<accession>A0A1B1DXE0</accession>
<dbReference type="OrthoDB" id="380273at2759"/>
<feature type="non-terminal residue" evidence="3">
    <location>
        <position position="1"/>
    </location>
</feature>
<name>A0A1B1DXE0_9APIC</name>
<gene>
    <name evidence="3" type="ORF">PCOAH_00015960</name>
</gene>